<dbReference type="GO" id="GO:0015031">
    <property type="term" value="P:protein transport"/>
    <property type="evidence" value="ECO:0007669"/>
    <property type="project" value="UniProtKB-KW"/>
</dbReference>
<proteinExistence type="inferred from homology"/>
<keyword evidence="6" id="KW-0813">Transport</keyword>
<comment type="similarity">
    <text evidence="2">Belongs to the TIC214 family.</text>
</comment>
<organism evidence="9 10">
    <name type="scientific">Phtheirospermum japonicum</name>
    <dbReference type="NCBI Taxonomy" id="374723"/>
    <lineage>
        <taxon>Eukaryota</taxon>
        <taxon>Viridiplantae</taxon>
        <taxon>Streptophyta</taxon>
        <taxon>Embryophyta</taxon>
        <taxon>Tracheophyta</taxon>
        <taxon>Spermatophyta</taxon>
        <taxon>Magnoliopsida</taxon>
        <taxon>eudicotyledons</taxon>
        <taxon>Gunneridae</taxon>
        <taxon>Pentapetalae</taxon>
        <taxon>asterids</taxon>
        <taxon>lamiids</taxon>
        <taxon>Lamiales</taxon>
        <taxon>Orobanchaceae</taxon>
        <taxon>Orobanchaceae incertae sedis</taxon>
        <taxon>Phtheirospermum</taxon>
    </lineage>
</organism>
<evidence type="ECO:0000256" key="1">
    <source>
        <dbReference type="ARBA" id="ARBA00004446"/>
    </source>
</evidence>
<dbReference type="Proteomes" id="UP000653305">
    <property type="component" value="Unassembled WGS sequence"/>
</dbReference>
<dbReference type="Pfam" id="PF05758">
    <property type="entry name" value="Ycf1"/>
    <property type="match status" value="1"/>
</dbReference>
<keyword evidence="10" id="KW-1185">Reference proteome</keyword>
<dbReference type="AlphaFoldDB" id="A0A830B9Y7"/>
<evidence type="ECO:0000256" key="2">
    <source>
        <dbReference type="ARBA" id="ARBA00009956"/>
    </source>
</evidence>
<keyword evidence="7" id="KW-1133">Transmembrane helix</keyword>
<comment type="subcellular location">
    <subcellularLocation>
        <location evidence="1">Plastid membrane</location>
        <topology evidence="1">Multi-pass membrane protein</topology>
    </subcellularLocation>
</comment>
<keyword evidence="7" id="KW-0472">Membrane</keyword>
<dbReference type="OrthoDB" id="1933081at2759"/>
<evidence type="ECO:0000256" key="3">
    <source>
        <dbReference type="ARBA" id="ARBA00011510"/>
    </source>
</evidence>
<evidence type="ECO:0000256" key="6">
    <source>
        <dbReference type="ARBA" id="ARBA00022927"/>
    </source>
</evidence>
<evidence type="ECO:0000313" key="9">
    <source>
        <dbReference type="EMBL" id="GFP84510.1"/>
    </source>
</evidence>
<reference evidence="9" key="1">
    <citation type="submission" date="2020-07" db="EMBL/GenBank/DDBJ databases">
        <title>Ethylene signaling mediates host invasion by parasitic plants.</title>
        <authorList>
            <person name="Yoshida S."/>
        </authorList>
    </citation>
    <scope>NUCLEOTIDE SEQUENCE</scope>
    <source>
        <strain evidence="9">Okayama</strain>
    </source>
</reference>
<sequence length="68" mass="8332">MIKRRISPLPFEKSSPHKLWLYTNKQNYKSFNNEFLNRTETLDNEFISLNILETRTRLCNDDYTKEYL</sequence>
<keyword evidence="6" id="KW-0653">Protein transport</keyword>
<evidence type="ECO:0000256" key="5">
    <source>
        <dbReference type="ARBA" id="ARBA00022692"/>
    </source>
</evidence>
<name>A0A830B9Y7_9LAMI</name>
<comment type="caution">
    <text evidence="9">The sequence shown here is derived from an EMBL/GenBank/DDBJ whole genome shotgun (WGS) entry which is preliminary data.</text>
</comment>
<accession>A0A830B9Y7</accession>
<dbReference type="GO" id="GO:0042170">
    <property type="term" value="C:plastid membrane"/>
    <property type="evidence" value="ECO:0007669"/>
    <property type="project" value="UniProtKB-SubCell"/>
</dbReference>
<dbReference type="EMBL" id="BMAC01000087">
    <property type="protein sequence ID" value="GFP84510.1"/>
    <property type="molecule type" value="Genomic_DNA"/>
</dbReference>
<evidence type="ECO:0000256" key="7">
    <source>
        <dbReference type="ARBA" id="ARBA00022989"/>
    </source>
</evidence>
<evidence type="ECO:0000313" key="10">
    <source>
        <dbReference type="Proteomes" id="UP000653305"/>
    </source>
</evidence>
<dbReference type="InterPro" id="IPR008896">
    <property type="entry name" value="TIC214"/>
</dbReference>
<evidence type="ECO:0000256" key="4">
    <source>
        <dbReference type="ARBA" id="ARBA00016640"/>
    </source>
</evidence>
<comment type="subunit">
    <text evidence="3">Part of the Tic complex.</text>
</comment>
<keyword evidence="5" id="KW-0812">Transmembrane</keyword>
<evidence type="ECO:0000256" key="8">
    <source>
        <dbReference type="ARBA" id="ARBA00029978"/>
    </source>
</evidence>
<protein>
    <recommendedName>
        <fullName evidence="4">Protein TIC 214</fullName>
    </recommendedName>
    <alternativeName>
        <fullName evidence="8">Translocon at the inner envelope membrane of chloroplasts 214</fullName>
    </alternativeName>
</protein>
<gene>
    <name evidence="9" type="ORF">PHJA_000594900</name>
</gene>